<feature type="transmembrane region" description="Helical" evidence="1">
    <location>
        <begin position="20"/>
        <end position="45"/>
    </location>
</feature>
<protein>
    <submittedName>
        <fullName evidence="2">Uncharacterized protein</fullName>
    </submittedName>
</protein>
<proteinExistence type="predicted"/>
<keyword evidence="1" id="KW-0812">Transmembrane</keyword>
<dbReference type="EMBL" id="OU503047">
    <property type="protein sequence ID" value="CAI9773328.1"/>
    <property type="molecule type" value="Genomic_DNA"/>
</dbReference>
<reference evidence="2" key="1">
    <citation type="submission" date="2023-05" db="EMBL/GenBank/DDBJ databases">
        <authorList>
            <person name="Huff M."/>
        </authorList>
    </citation>
    <scope>NUCLEOTIDE SEQUENCE</scope>
</reference>
<evidence type="ECO:0000313" key="2">
    <source>
        <dbReference type="EMBL" id="CAI9773328.1"/>
    </source>
</evidence>
<sequence length="102" mass="11402">MVARVDPLVNMDQITRVTVLVNLALVVVAEVDDLTLVVLLMAMGWKEVPTFMAFSLILMGHSDSLFLLRLSLYILGTHETYKTVVSNLKDLAKDRGWRSGQP</sequence>
<keyword evidence="3" id="KW-1185">Reference proteome</keyword>
<evidence type="ECO:0000313" key="3">
    <source>
        <dbReference type="Proteomes" id="UP000834106"/>
    </source>
</evidence>
<keyword evidence="1" id="KW-0472">Membrane</keyword>
<gene>
    <name evidence="2" type="ORF">FPE_LOCUS20758</name>
</gene>
<keyword evidence="1" id="KW-1133">Transmembrane helix</keyword>
<accession>A0AAD1ZPW1</accession>
<dbReference type="Proteomes" id="UP000834106">
    <property type="component" value="Chromosome 12"/>
</dbReference>
<feature type="transmembrane region" description="Helical" evidence="1">
    <location>
        <begin position="51"/>
        <end position="72"/>
    </location>
</feature>
<name>A0AAD1ZPW1_9LAMI</name>
<dbReference type="AlphaFoldDB" id="A0AAD1ZPW1"/>
<evidence type="ECO:0000256" key="1">
    <source>
        <dbReference type="SAM" id="Phobius"/>
    </source>
</evidence>
<organism evidence="2 3">
    <name type="scientific">Fraxinus pennsylvanica</name>
    <dbReference type="NCBI Taxonomy" id="56036"/>
    <lineage>
        <taxon>Eukaryota</taxon>
        <taxon>Viridiplantae</taxon>
        <taxon>Streptophyta</taxon>
        <taxon>Embryophyta</taxon>
        <taxon>Tracheophyta</taxon>
        <taxon>Spermatophyta</taxon>
        <taxon>Magnoliopsida</taxon>
        <taxon>eudicotyledons</taxon>
        <taxon>Gunneridae</taxon>
        <taxon>Pentapetalae</taxon>
        <taxon>asterids</taxon>
        <taxon>lamiids</taxon>
        <taxon>Lamiales</taxon>
        <taxon>Oleaceae</taxon>
        <taxon>Oleeae</taxon>
        <taxon>Fraxinus</taxon>
    </lineage>
</organism>